<proteinExistence type="predicted"/>
<reference evidence="1 2" key="1">
    <citation type="journal article" date="2016" name="Nat. Commun.">
        <title>Thousands of microbial genomes shed light on interconnected biogeochemical processes in an aquifer system.</title>
        <authorList>
            <person name="Anantharaman K."/>
            <person name="Brown C.T."/>
            <person name="Hug L.A."/>
            <person name="Sharon I."/>
            <person name="Castelle C.J."/>
            <person name="Probst A.J."/>
            <person name="Thomas B.C."/>
            <person name="Singh A."/>
            <person name="Wilkins M.J."/>
            <person name="Karaoz U."/>
            <person name="Brodie E.L."/>
            <person name="Williams K.H."/>
            <person name="Hubbard S.S."/>
            <person name="Banfield J.F."/>
        </authorList>
    </citation>
    <scope>NUCLEOTIDE SEQUENCE [LARGE SCALE GENOMIC DNA]</scope>
</reference>
<dbReference type="NCBIfam" id="TIGR01175">
    <property type="entry name" value="pilM"/>
    <property type="match status" value="1"/>
</dbReference>
<dbReference type="Gene3D" id="3.30.1490.300">
    <property type="match status" value="1"/>
</dbReference>
<evidence type="ECO:0008006" key="3">
    <source>
        <dbReference type="Google" id="ProtNLM"/>
    </source>
</evidence>
<dbReference type="SUPFAM" id="SSF53067">
    <property type="entry name" value="Actin-like ATPase domain"/>
    <property type="match status" value="2"/>
</dbReference>
<accession>A0A1F6EI05</accession>
<dbReference type="PANTHER" id="PTHR32432">
    <property type="entry name" value="CELL DIVISION PROTEIN FTSA-RELATED"/>
    <property type="match status" value="1"/>
</dbReference>
<dbReference type="PANTHER" id="PTHR32432:SF3">
    <property type="entry name" value="ETHANOLAMINE UTILIZATION PROTEIN EUTJ"/>
    <property type="match status" value="1"/>
</dbReference>
<protein>
    <recommendedName>
        <fullName evidence="3">SHS2 domain-containing protein</fullName>
    </recommendedName>
</protein>
<sequence>MAFSFGGLTQMLSSALGREDGGSVLGIDIGASSAKIVQLRPRGGSAILETYGEIALGPYGGQPIGKAVKLSPEKTAEAIIDLMKEANVTARSGGISIPFSSSLISVIELPKVAQDALKRMVPIEARKYIPIPVSEVSLDWFVIPEDESEKSAFDRVSSPTTPARSPMQEVLLVAIHNDTINAYQTIAKTAGIQVEFYEIEIFSAIRSSLSHGIAPILVVDLGAATTKMYIVERGIVRLTHLVTSGGQHMTENLGRSLSWEFEKAERVKRERGLNDSAAYSTDENDRIKTAMLSTLSRLFSEVNRVLLSYGQRYNKSVSHVVLTGGGASLPGLSAYAKEALNAEVTIADPFARTEAPAFLADVLRQIGPGFSVSVGLVLRKLKSTS</sequence>
<organism evidence="1 2">
    <name type="scientific">Candidatus Kaiserbacteria bacterium RIFCSPLOWO2_01_FULL_54_20</name>
    <dbReference type="NCBI Taxonomy" id="1798513"/>
    <lineage>
        <taxon>Bacteria</taxon>
        <taxon>Candidatus Kaiseribacteriota</taxon>
    </lineage>
</organism>
<dbReference type="InterPro" id="IPR005883">
    <property type="entry name" value="PilM"/>
</dbReference>
<dbReference type="EMBL" id="MFMA01000057">
    <property type="protein sequence ID" value="OGG73276.1"/>
    <property type="molecule type" value="Genomic_DNA"/>
</dbReference>
<evidence type="ECO:0000313" key="2">
    <source>
        <dbReference type="Proteomes" id="UP000178427"/>
    </source>
</evidence>
<dbReference type="Gene3D" id="3.30.420.40">
    <property type="match status" value="2"/>
</dbReference>
<dbReference type="PIRSF" id="PIRSF019169">
    <property type="entry name" value="PilM"/>
    <property type="match status" value="1"/>
</dbReference>
<name>A0A1F6EI05_9BACT</name>
<dbReference type="CDD" id="cd24049">
    <property type="entry name" value="ASKHA_NBD_PilM"/>
    <property type="match status" value="1"/>
</dbReference>
<dbReference type="STRING" id="1798513.A3A40_02940"/>
<dbReference type="InterPro" id="IPR043129">
    <property type="entry name" value="ATPase_NBD"/>
</dbReference>
<dbReference type="Pfam" id="PF11104">
    <property type="entry name" value="PilM_2"/>
    <property type="match status" value="1"/>
</dbReference>
<comment type="caution">
    <text evidence="1">The sequence shown here is derived from an EMBL/GenBank/DDBJ whole genome shotgun (WGS) entry which is preliminary data.</text>
</comment>
<dbReference type="AlphaFoldDB" id="A0A1F6EI05"/>
<dbReference type="Proteomes" id="UP000178427">
    <property type="component" value="Unassembled WGS sequence"/>
</dbReference>
<dbReference type="InterPro" id="IPR050696">
    <property type="entry name" value="FtsA/MreB"/>
</dbReference>
<evidence type="ECO:0000313" key="1">
    <source>
        <dbReference type="EMBL" id="OGG73276.1"/>
    </source>
</evidence>
<gene>
    <name evidence="1" type="ORF">A3A40_02940</name>
</gene>